<sequence length="90" mass="9733">LSPLVTMTDQRSSISSQDYQDPVIEEGKLGLKADLKTLKQLSSSAEAAKENRMKQAKANLLMAVKRDVCEKDSNPGTNHEEKGKDKGSGG</sequence>
<keyword evidence="3" id="KW-1185">Reference proteome</keyword>
<name>A0A1J9Q923_9EURO</name>
<reference evidence="2 3" key="1">
    <citation type="submission" date="2015-07" db="EMBL/GenBank/DDBJ databases">
        <title>Emmonsia species relationships and genome sequence.</title>
        <authorList>
            <consortium name="The Broad Institute Genomics Platform"/>
            <person name="Cuomo C.A."/>
            <person name="Munoz J.F."/>
            <person name="Imamovic A."/>
            <person name="Priest M.E."/>
            <person name="Young S."/>
            <person name="Clay O.K."/>
            <person name="McEwen J.G."/>
        </authorList>
    </citation>
    <scope>NUCLEOTIDE SEQUENCE [LARGE SCALE GENOMIC DNA]</scope>
    <source>
        <strain evidence="2 3">UAMH 9510</strain>
    </source>
</reference>
<dbReference type="Proteomes" id="UP000182235">
    <property type="component" value="Unassembled WGS sequence"/>
</dbReference>
<evidence type="ECO:0000256" key="1">
    <source>
        <dbReference type="SAM" id="MobiDB-lite"/>
    </source>
</evidence>
<comment type="caution">
    <text evidence="2">The sequence shown here is derived from an EMBL/GenBank/DDBJ whole genome shotgun (WGS) entry which is preliminary data.</text>
</comment>
<dbReference type="EMBL" id="LGRN01000406">
    <property type="protein sequence ID" value="OJD12428.1"/>
    <property type="molecule type" value="Genomic_DNA"/>
</dbReference>
<dbReference type="VEuPathDB" id="FungiDB:AJ78_06979"/>
<dbReference type="OrthoDB" id="4507903at2759"/>
<accession>A0A1J9Q923</accession>
<evidence type="ECO:0000313" key="3">
    <source>
        <dbReference type="Proteomes" id="UP000182235"/>
    </source>
</evidence>
<dbReference type="AlphaFoldDB" id="A0A1J9Q923"/>
<proteinExistence type="predicted"/>
<evidence type="ECO:0000313" key="2">
    <source>
        <dbReference type="EMBL" id="OJD12428.1"/>
    </source>
</evidence>
<gene>
    <name evidence="2" type="ORF">AJ78_06979</name>
</gene>
<feature type="region of interest" description="Disordered" evidence="1">
    <location>
        <begin position="67"/>
        <end position="90"/>
    </location>
</feature>
<feature type="non-terminal residue" evidence="2">
    <location>
        <position position="1"/>
    </location>
</feature>
<organism evidence="2 3">
    <name type="scientific">Emergomyces pasteurianus Ep9510</name>
    <dbReference type="NCBI Taxonomy" id="1447872"/>
    <lineage>
        <taxon>Eukaryota</taxon>
        <taxon>Fungi</taxon>
        <taxon>Dikarya</taxon>
        <taxon>Ascomycota</taxon>
        <taxon>Pezizomycotina</taxon>
        <taxon>Eurotiomycetes</taxon>
        <taxon>Eurotiomycetidae</taxon>
        <taxon>Onygenales</taxon>
        <taxon>Ajellomycetaceae</taxon>
        <taxon>Emergomyces</taxon>
    </lineage>
</organism>
<protein>
    <submittedName>
        <fullName evidence="2">Uncharacterized protein</fullName>
    </submittedName>
</protein>